<feature type="compositionally biased region" description="Polar residues" evidence="1">
    <location>
        <begin position="42"/>
        <end position="51"/>
    </location>
</feature>
<name>A0A2Z6LI23_TRISU</name>
<feature type="compositionally biased region" description="Polar residues" evidence="1">
    <location>
        <begin position="69"/>
        <end position="84"/>
    </location>
</feature>
<dbReference type="GO" id="GO:0003676">
    <property type="term" value="F:nucleic acid binding"/>
    <property type="evidence" value="ECO:0007669"/>
    <property type="project" value="InterPro"/>
</dbReference>
<dbReference type="InterPro" id="IPR002156">
    <property type="entry name" value="RNaseH_domain"/>
</dbReference>
<dbReference type="AlphaFoldDB" id="A0A2Z6LI23"/>
<dbReference type="Gene3D" id="3.30.420.10">
    <property type="entry name" value="Ribonuclease H-like superfamily/Ribonuclease H"/>
    <property type="match status" value="1"/>
</dbReference>
<keyword evidence="4" id="KW-1185">Reference proteome</keyword>
<feature type="domain" description="RNase H type-1" evidence="2">
    <location>
        <begin position="176"/>
        <end position="294"/>
    </location>
</feature>
<feature type="compositionally biased region" description="Basic and acidic residues" evidence="1">
    <location>
        <begin position="10"/>
        <end position="19"/>
    </location>
</feature>
<dbReference type="SUPFAM" id="SSF53098">
    <property type="entry name" value="Ribonuclease H-like"/>
    <property type="match status" value="1"/>
</dbReference>
<dbReference type="PANTHER" id="PTHR47723:SF19">
    <property type="entry name" value="POLYNUCLEOTIDYL TRANSFERASE, RIBONUCLEASE H-LIKE SUPERFAMILY PROTEIN"/>
    <property type="match status" value="1"/>
</dbReference>
<evidence type="ECO:0000313" key="3">
    <source>
        <dbReference type="EMBL" id="GAU14826.1"/>
    </source>
</evidence>
<reference evidence="4" key="1">
    <citation type="journal article" date="2017" name="Front. Plant Sci.">
        <title>Climate Clever Clovers: New Paradigm to Reduce the Environmental Footprint of Ruminants by Breeding Low Methanogenic Forages Utilizing Haplotype Variation.</title>
        <authorList>
            <person name="Kaur P."/>
            <person name="Appels R."/>
            <person name="Bayer P.E."/>
            <person name="Keeble-Gagnere G."/>
            <person name="Wang J."/>
            <person name="Hirakawa H."/>
            <person name="Shirasawa K."/>
            <person name="Vercoe P."/>
            <person name="Stefanova K."/>
            <person name="Durmic Z."/>
            <person name="Nichols P."/>
            <person name="Revell C."/>
            <person name="Isobe S.N."/>
            <person name="Edwards D."/>
            <person name="Erskine W."/>
        </authorList>
    </citation>
    <scope>NUCLEOTIDE SEQUENCE [LARGE SCALE GENOMIC DNA]</scope>
    <source>
        <strain evidence="4">cv. Daliak</strain>
    </source>
</reference>
<sequence>MSATTTIFRPDQHTVRIGESHQTTTETPKTTRTEIPPHLASRSGTISSQNHHQTHRSHCTRRRKHQKQQKTNISQQDQTPTETAAKTPPLIEGTKLAGDLIEEIMRWIGFQPLWWRVGTCGNGETNQFLKKAFNARTNQLLLLSRWQKRLKGVLKTLEPIEKVTLSIPQEGWIKLNCDGSQNDWVSLAGCGGLLRDSNDKWIKGYSRKIGSCDALHAEMWGMYLGMNLAWRQGITHLHVESDSKVLINMVTKRIKLNGSTPTLVVRIRNFLALSWQVILSHTWREGNRSAYWLENFSYSNSFDIHVLENPLKELQRGLVDSNMDWFSEGIGKKYLKLFHVSHQQDSKISKDQDLWVWKYDVTGIFSVKSVYSVLVSNLGVTVVSPEVSGQVLAKVWKSWVASKVIVLSWQLL</sequence>
<dbReference type="InterPro" id="IPR036397">
    <property type="entry name" value="RNaseH_sf"/>
</dbReference>
<dbReference type="GO" id="GO:0004523">
    <property type="term" value="F:RNA-DNA hybrid ribonuclease activity"/>
    <property type="evidence" value="ECO:0007669"/>
    <property type="project" value="InterPro"/>
</dbReference>
<feature type="region of interest" description="Disordered" evidence="1">
    <location>
        <begin position="1"/>
        <end position="88"/>
    </location>
</feature>
<dbReference type="Pfam" id="PF13456">
    <property type="entry name" value="RVT_3"/>
    <property type="match status" value="1"/>
</dbReference>
<dbReference type="EMBL" id="DF973147">
    <property type="protein sequence ID" value="GAU14826.1"/>
    <property type="molecule type" value="Genomic_DNA"/>
</dbReference>
<dbReference type="Proteomes" id="UP000242715">
    <property type="component" value="Unassembled WGS sequence"/>
</dbReference>
<dbReference type="InterPro" id="IPR012337">
    <property type="entry name" value="RNaseH-like_sf"/>
</dbReference>
<dbReference type="PANTHER" id="PTHR47723">
    <property type="entry name" value="OS05G0353850 PROTEIN"/>
    <property type="match status" value="1"/>
</dbReference>
<gene>
    <name evidence="3" type="ORF">TSUD_50380</name>
</gene>
<evidence type="ECO:0000259" key="2">
    <source>
        <dbReference type="Pfam" id="PF13456"/>
    </source>
</evidence>
<dbReference type="InterPro" id="IPR053151">
    <property type="entry name" value="RNase_H-like"/>
</dbReference>
<feature type="compositionally biased region" description="Basic residues" evidence="1">
    <location>
        <begin position="52"/>
        <end position="68"/>
    </location>
</feature>
<protein>
    <recommendedName>
        <fullName evidence="2">RNase H type-1 domain-containing protein</fullName>
    </recommendedName>
</protein>
<dbReference type="OrthoDB" id="651601at2759"/>
<evidence type="ECO:0000313" key="4">
    <source>
        <dbReference type="Proteomes" id="UP000242715"/>
    </source>
</evidence>
<organism evidence="3 4">
    <name type="scientific">Trifolium subterraneum</name>
    <name type="common">Subterranean clover</name>
    <dbReference type="NCBI Taxonomy" id="3900"/>
    <lineage>
        <taxon>Eukaryota</taxon>
        <taxon>Viridiplantae</taxon>
        <taxon>Streptophyta</taxon>
        <taxon>Embryophyta</taxon>
        <taxon>Tracheophyta</taxon>
        <taxon>Spermatophyta</taxon>
        <taxon>Magnoliopsida</taxon>
        <taxon>eudicotyledons</taxon>
        <taxon>Gunneridae</taxon>
        <taxon>Pentapetalae</taxon>
        <taxon>rosids</taxon>
        <taxon>fabids</taxon>
        <taxon>Fabales</taxon>
        <taxon>Fabaceae</taxon>
        <taxon>Papilionoideae</taxon>
        <taxon>50 kb inversion clade</taxon>
        <taxon>NPAAA clade</taxon>
        <taxon>Hologalegina</taxon>
        <taxon>IRL clade</taxon>
        <taxon>Trifolieae</taxon>
        <taxon>Trifolium</taxon>
    </lineage>
</organism>
<proteinExistence type="predicted"/>
<evidence type="ECO:0000256" key="1">
    <source>
        <dbReference type="SAM" id="MobiDB-lite"/>
    </source>
</evidence>
<dbReference type="CDD" id="cd06222">
    <property type="entry name" value="RNase_H_like"/>
    <property type="match status" value="1"/>
</dbReference>
<accession>A0A2Z6LI23</accession>
<dbReference type="InterPro" id="IPR044730">
    <property type="entry name" value="RNase_H-like_dom_plant"/>
</dbReference>